<protein>
    <submittedName>
        <fullName evidence="1">Uncharacterized protein</fullName>
    </submittedName>
</protein>
<comment type="caution">
    <text evidence="1">The sequence shown here is derived from an EMBL/GenBank/DDBJ whole genome shotgun (WGS) entry which is preliminary data.</text>
</comment>
<name>A0ABU4SK81_9GAMM</name>
<sequence length="37" mass="3991">MTVAIRENIAGNFTMRQLLQAPTVAEIATVICKDLSA</sequence>
<organism evidence="1 2">
    <name type="scientific">Xenorhabdus littoralis</name>
    <dbReference type="NCBI Taxonomy" id="2582835"/>
    <lineage>
        <taxon>Bacteria</taxon>
        <taxon>Pseudomonadati</taxon>
        <taxon>Pseudomonadota</taxon>
        <taxon>Gammaproteobacteria</taxon>
        <taxon>Enterobacterales</taxon>
        <taxon>Morganellaceae</taxon>
        <taxon>Xenorhabdus</taxon>
    </lineage>
</organism>
<gene>
    <name evidence="1" type="ORF">FE394_07560</name>
</gene>
<keyword evidence="2" id="KW-1185">Reference proteome</keyword>
<accession>A0ABU4SK81</accession>
<proteinExistence type="predicted"/>
<evidence type="ECO:0000313" key="1">
    <source>
        <dbReference type="EMBL" id="MDX7999057.1"/>
    </source>
</evidence>
<dbReference type="RefSeq" id="WP_419836316.1">
    <property type="nucleotide sequence ID" value="NZ_VCDP01000025.1"/>
</dbReference>
<evidence type="ECO:0000313" key="2">
    <source>
        <dbReference type="Proteomes" id="UP001271640"/>
    </source>
</evidence>
<dbReference type="EMBL" id="VCDP01000025">
    <property type="protein sequence ID" value="MDX7999057.1"/>
    <property type="molecule type" value="Genomic_DNA"/>
</dbReference>
<dbReference type="Proteomes" id="UP001271640">
    <property type="component" value="Unassembled WGS sequence"/>
</dbReference>
<reference evidence="2" key="1">
    <citation type="journal article" date="2024" name="Toxins">
        <title>Genome Sequence Analysis of Native Xenorhabdus Strains Isolated from Entomopathogenic Nematodes in Argentina.</title>
        <authorList>
            <person name="Palma L."/>
            <person name="Frizzo L."/>
            <person name="Kaiser S."/>
            <person name="Berry C."/>
            <person name="Caballero P."/>
            <person name="Bode H.B."/>
            <person name="Del Valle E.E."/>
        </authorList>
    </citation>
    <scope>NUCLEOTIDE SEQUENCE [LARGE SCALE GENOMIC DNA]</scope>
    <source>
        <strain evidence="2">Reich</strain>
    </source>
</reference>